<keyword evidence="3" id="KW-0813">Transport</keyword>
<evidence type="ECO:0000256" key="6">
    <source>
        <dbReference type="ARBA" id="ARBA00022692"/>
    </source>
</evidence>
<keyword evidence="8" id="KW-1133">Transmembrane helix</keyword>
<evidence type="ECO:0000256" key="3">
    <source>
        <dbReference type="ARBA" id="ARBA00022448"/>
    </source>
</evidence>
<feature type="domain" description="TonB C-terminal" evidence="11">
    <location>
        <begin position="154"/>
        <end position="245"/>
    </location>
</feature>
<sequence length="245" mass="27313">MLRRRFSVILVSIALAALPVAAEVLFPEFLEEAGPAIGAADQSCPVAESTPWTESGQFSTCAAVDSDFKQFKKLWRRLLLDSPSFQIAPRENWNRLASGIRTNLFRYYGFPGNVYFDEEQALVFFTVHATLSPCPGPNPMFPGKDETVYRVGSPGVIKPEKAISVDPRFPRSLRKVRTGGAVILRSIIDPSGVPTRLCVLQSNPDNQDMKDSAMEAVQRWRYDPALKDDTPVPFYLTIQVNFALQ</sequence>
<evidence type="ECO:0000256" key="10">
    <source>
        <dbReference type="SAM" id="SignalP"/>
    </source>
</evidence>
<dbReference type="PANTHER" id="PTHR33446">
    <property type="entry name" value="PROTEIN TONB-RELATED"/>
    <property type="match status" value="1"/>
</dbReference>
<feature type="signal peptide" evidence="10">
    <location>
        <begin position="1"/>
        <end position="22"/>
    </location>
</feature>
<reference evidence="12 13" key="1">
    <citation type="submission" date="2020-08" db="EMBL/GenBank/DDBJ databases">
        <title>Acidobacteriota in marine sediments use diverse sulfur dissimilation pathways.</title>
        <authorList>
            <person name="Wasmund K."/>
        </authorList>
    </citation>
    <scope>NUCLEOTIDE SEQUENCE [LARGE SCALE GENOMIC DNA]</scope>
    <source>
        <strain evidence="12">MAG AM4</strain>
    </source>
</reference>
<comment type="subcellular location">
    <subcellularLocation>
        <location evidence="1">Cell inner membrane</location>
        <topology evidence="1">Single-pass membrane protein</topology>
        <orientation evidence="1">Periplasmic side</orientation>
    </subcellularLocation>
</comment>
<evidence type="ECO:0000259" key="11">
    <source>
        <dbReference type="PROSITE" id="PS52015"/>
    </source>
</evidence>
<dbReference type="EMBL" id="JACXWD010000008">
    <property type="protein sequence ID" value="MBD3867274.1"/>
    <property type="molecule type" value="Genomic_DNA"/>
</dbReference>
<protein>
    <submittedName>
        <fullName evidence="12">Energy transducer TonB</fullName>
    </submittedName>
</protein>
<accession>A0A8J7CDU6</accession>
<evidence type="ECO:0000256" key="9">
    <source>
        <dbReference type="ARBA" id="ARBA00023136"/>
    </source>
</evidence>
<keyword evidence="5" id="KW-0997">Cell inner membrane</keyword>
<dbReference type="SUPFAM" id="SSF74653">
    <property type="entry name" value="TolA/TonB C-terminal domain"/>
    <property type="match status" value="1"/>
</dbReference>
<dbReference type="Proteomes" id="UP000648239">
    <property type="component" value="Unassembled WGS sequence"/>
</dbReference>
<evidence type="ECO:0000256" key="8">
    <source>
        <dbReference type="ARBA" id="ARBA00022989"/>
    </source>
</evidence>
<evidence type="ECO:0000256" key="4">
    <source>
        <dbReference type="ARBA" id="ARBA00022475"/>
    </source>
</evidence>
<evidence type="ECO:0000256" key="7">
    <source>
        <dbReference type="ARBA" id="ARBA00022927"/>
    </source>
</evidence>
<keyword evidence="6" id="KW-0812">Transmembrane</keyword>
<dbReference type="Gene3D" id="3.30.1150.10">
    <property type="match status" value="1"/>
</dbReference>
<dbReference type="GO" id="GO:0015031">
    <property type="term" value="P:protein transport"/>
    <property type="evidence" value="ECO:0007669"/>
    <property type="project" value="UniProtKB-KW"/>
</dbReference>
<gene>
    <name evidence="12" type="ORF">IFK94_04030</name>
</gene>
<evidence type="ECO:0000313" key="13">
    <source>
        <dbReference type="Proteomes" id="UP000648239"/>
    </source>
</evidence>
<dbReference type="InterPro" id="IPR006260">
    <property type="entry name" value="TonB/TolA_C"/>
</dbReference>
<feature type="chain" id="PRO_5035258747" evidence="10">
    <location>
        <begin position="23"/>
        <end position="245"/>
    </location>
</feature>
<dbReference type="NCBIfam" id="TIGR01352">
    <property type="entry name" value="tonB_Cterm"/>
    <property type="match status" value="1"/>
</dbReference>
<keyword evidence="4" id="KW-1003">Cell membrane</keyword>
<keyword evidence="9" id="KW-0472">Membrane</keyword>
<dbReference type="Pfam" id="PF03544">
    <property type="entry name" value="TonB_C"/>
    <property type="match status" value="1"/>
</dbReference>
<dbReference type="AlphaFoldDB" id="A0A8J7CDU6"/>
<comment type="caution">
    <text evidence="12">The sequence shown here is derived from an EMBL/GenBank/DDBJ whole genome shotgun (WGS) entry which is preliminary data.</text>
</comment>
<dbReference type="InterPro" id="IPR051045">
    <property type="entry name" value="TonB-dependent_transducer"/>
</dbReference>
<name>A0A8J7CDU6_9BACT</name>
<evidence type="ECO:0000313" key="12">
    <source>
        <dbReference type="EMBL" id="MBD3867274.1"/>
    </source>
</evidence>
<evidence type="ECO:0000256" key="5">
    <source>
        <dbReference type="ARBA" id="ARBA00022519"/>
    </source>
</evidence>
<organism evidence="12 13">
    <name type="scientific">Candidatus Polarisedimenticola svalbardensis</name>
    <dbReference type="NCBI Taxonomy" id="2886004"/>
    <lineage>
        <taxon>Bacteria</taxon>
        <taxon>Pseudomonadati</taxon>
        <taxon>Acidobacteriota</taxon>
        <taxon>Candidatus Polarisedimenticolia</taxon>
        <taxon>Candidatus Polarisedimenticolales</taxon>
        <taxon>Candidatus Polarisedimenticolaceae</taxon>
        <taxon>Candidatus Polarisedimenticola</taxon>
    </lineage>
</organism>
<keyword evidence="10" id="KW-0732">Signal</keyword>
<evidence type="ECO:0000256" key="2">
    <source>
        <dbReference type="ARBA" id="ARBA00006555"/>
    </source>
</evidence>
<evidence type="ECO:0000256" key="1">
    <source>
        <dbReference type="ARBA" id="ARBA00004383"/>
    </source>
</evidence>
<keyword evidence="7" id="KW-0653">Protein transport</keyword>
<dbReference type="GO" id="GO:0005886">
    <property type="term" value="C:plasma membrane"/>
    <property type="evidence" value="ECO:0007669"/>
    <property type="project" value="UniProtKB-SubCell"/>
</dbReference>
<comment type="similarity">
    <text evidence="2">Belongs to the TonB family.</text>
</comment>
<dbReference type="PROSITE" id="PS52015">
    <property type="entry name" value="TONB_CTD"/>
    <property type="match status" value="1"/>
</dbReference>
<proteinExistence type="inferred from homology"/>
<dbReference type="InterPro" id="IPR037682">
    <property type="entry name" value="TonB_C"/>
</dbReference>
<dbReference type="GO" id="GO:0055085">
    <property type="term" value="P:transmembrane transport"/>
    <property type="evidence" value="ECO:0007669"/>
    <property type="project" value="InterPro"/>
</dbReference>